<evidence type="ECO:0000313" key="5">
    <source>
        <dbReference type="Proteomes" id="UP000717696"/>
    </source>
</evidence>
<sequence>MANTSRACPLNKDKLLLFFPKAPDWGWISRIKAKYPGLEVIWACSSKEDGQLLDFDDLPAEYWKGITMLFVDWAPPPARLLSSVRFIQLASAGADLWHGHPTYLDKDVVISNASGVYTPQIAEWVIGTWLMSQRHFLRYQKQMDEQYWETCSVPMVEDSYGLRMGILGYGSIGRQCARLAGALGMEVYAYTRSERSTPESRKDDNYQQFCVPGTGDPEGVIPSKWFHGSSEESINTFLAQDLDILVISLPLTEDTEGLISHKQFKILSKKKTFLTNIARGRHVDTQALLTALEKGQIRGAALDVTDPEPLPKEHALWKAPNVYITPHVSWFTKKVWDRSLGILESNLERLNDNKPCINVLANRH</sequence>
<dbReference type="Pfam" id="PF02826">
    <property type="entry name" value="2-Hacid_dh_C"/>
    <property type="match status" value="2"/>
</dbReference>
<evidence type="ECO:0000256" key="2">
    <source>
        <dbReference type="ARBA" id="ARBA00023027"/>
    </source>
</evidence>
<organism evidence="4 5">
    <name type="scientific">Dactylonectria estremocensis</name>
    <dbReference type="NCBI Taxonomy" id="1079267"/>
    <lineage>
        <taxon>Eukaryota</taxon>
        <taxon>Fungi</taxon>
        <taxon>Dikarya</taxon>
        <taxon>Ascomycota</taxon>
        <taxon>Pezizomycotina</taxon>
        <taxon>Sordariomycetes</taxon>
        <taxon>Hypocreomycetidae</taxon>
        <taxon>Hypocreales</taxon>
        <taxon>Nectriaceae</taxon>
        <taxon>Dactylonectria</taxon>
    </lineage>
</organism>
<dbReference type="PROSITE" id="PS00065">
    <property type="entry name" value="D_2_HYDROXYACID_DH_1"/>
    <property type="match status" value="1"/>
</dbReference>
<evidence type="ECO:0000256" key="1">
    <source>
        <dbReference type="ARBA" id="ARBA00023002"/>
    </source>
</evidence>
<dbReference type="GO" id="GO:0051287">
    <property type="term" value="F:NAD binding"/>
    <property type="evidence" value="ECO:0007669"/>
    <property type="project" value="InterPro"/>
</dbReference>
<feature type="domain" description="D-isomer specific 2-hydroxyacid dehydrogenase NAD-binding" evidence="3">
    <location>
        <begin position="233"/>
        <end position="329"/>
    </location>
</feature>
<dbReference type="SUPFAM" id="SSF51735">
    <property type="entry name" value="NAD(P)-binding Rossmann-fold domains"/>
    <property type="match status" value="1"/>
</dbReference>
<reference evidence="4" key="1">
    <citation type="journal article" date="2021" name="Nat. Commun.">
        <title>Genetic determinants of endophytism in the Arabidopsis root mycobiome.</title>
        <authorList>
            <person name="Mesny F."/>
            <person name="Miyauchi S."/>
            <person name="Thiergart T."/>
            <person name="Pickel B."/>
            <person name="Atanasova L."/>
            <person name="Karlsson M."/>
            <person name="Huettel B."/>
            <person name="Barry K.W."/>
            <person name="Haridas S."/>
            <person name="Chen C."/>
            <person name="Bauer D."/>
            <person name="Andreopoulos W."/>
            <person name="Pangilinan J."/>
            <person name="LaButti K."/>
            <person name="Riley R."/>
            <person name="Lipzen A."/>
            <person name="Clum A."/>
            <person name="Drula E."/>
            <person name="Henrissat B."/>
            <person name="Kohler A."/>
            <person name="Grigoriev I.V."/>
            <person name="Martin F.M."/>
            <person name="Hacquard S."/>
        </authorList>
    </citation>
    <scope>NUCLEOTIDE SEQUENCE</scope>
    <source>
        <strain evidence="4">MPI-CAGE-AT-0021</strain>
    </source>
</reference>
<dbReference type="OrthoDB" id="298012at2759"/>
<protein>
    <submittedName>
        <fullName evidence="4">2-hydroxyacid dehydrogenase</fullName>
    </submittedName>
</protein>
<dbReference type="AlphaFoldDB" id="A0A9P9E6R6"/>
<dbReference type="PANTHER" id="PTHR43333:SF1">
    <property type="entry name" value="D-ISOMER SPECIFIC 2-HYDROXYACID DEHYDROGENASE NAD-BINDING DOMAIN-CONTAINING PROTEIN"/>
    <property type="match status" value="1"/>
</dbReference>
<accession>A0A9P9E6R6</accession>
<comment type="caution">
    <text evidence="4">The sequence shown here is derived from an EMBL/GenBank/DDBJ whole genome shotgun (WGS) entry which is preliminary data.</text>
</comment>
<dbReference type="EMBL" id="JAGMUU010000019">
    <property type="protein sequence ID" value="KAH7131706.1"/>
    <property type="molecule type" value="Genomic_DNA"/>
</dbReference>
<dbReference type="InterPro" id="IPR029752">
    <property type="entry name" value="D-isomer_DH_CS1"/>
</dbReference>
<keyword evidence="1" id="KW-0560">Oxidoreductase</keyword>
<dbReference type="Gene3D" id="3.40.50.720">
    <property type="entry name" value="NAD(P)-binding Rossmann-like Domain"/>
    <property type="match status" value="2"/>
</dbReference>
<gene>
    <name evidence="4" type="ORF">B0J13DRAFT_642542</name>
</gene>
<keyword evidence="2" id="KW-0520">NAD</keyword>
<proteinExistence type="predicted"/>
<name>A0A9P9E6R6_9HYPO</name>
<dbReference type="GO" id="GO:0016491">
    <property type="term" value="F:oxidoreductase activity"/>
    <property type="evidence" value="ECO:0007669"/>
    <property type="project" value="UniProtKB-KW"/>
</dbReference>
<feature type="domain" description="D-isomer specific 2-hydroxyacid dehydrogenase NAD-binding" evidence="3">
    <location>
        <begin position="128"/>
        <end position="199"/>
    </location>
</feature>
<evidence type="ECO:0000259" key="3">
    <source>
        <dbReference type="Pfam" id="PF02826"/>
    </source>
</evidence>
<dbReference type="PANTHER" id="PTHR43333">
    <property type="entry name" value="2-HACID_DH_C DOMAIN-CONTAINING PROTEIN"/>
    <property type="match status" value="1"/>
</dbReference>
<dbReference type="InterPro" id="IPR036291">
    <property type="entry name" value="NAD(P)-bd_dom_sf"/>
</dbReference>
<dbReference type="Proteomes" id="UP000717696">
    <property type="component" value="Unassembled WGS sequence"/>
</dbReference>
<keyword evidence="5" id="KW-1185">Reference proteome</keyword>
<evidence type="ECO:0000313" key="4">
    <source>
        <dbReference type="EMBL" id="KAH7131706.1"/>
    </source>
</evidence>
<dbReference type="CDD" id="cd12163">
    <property type="entry name" value="2-Hacid_dh_5"/>
    <property type="match status" value="1"/>
</dbReference>
<dbReference type="InterPro" id="IPR006140">
    <property type="entry name" value="D-isomer_DH_NAD-bd"/>
</dbReference>